<dbReference type="PROSITE" id="PS50977">
    <property type="entry name" value="HTH_TETR_2"/>
    <property type="match status" value="1"/>
</dbReference>
<evidence type="ECO:0000256" key="1">
    <source>
        <dbReference type="ARBA" id="ARBA00023125"/>
    </source>
</evidence>
<dbReference type="GO" id="GO:0000976">
    <property type="term" value="F:transcription cis-regulatory region binding"/>
    <property type="evidence" value="ECO:0007669"/>
    <property type="project" value="TreeGrafter"/>
</dbReference>
<dbReference type="RefSeq" id="WP_197945917.1">
    <property type="nucleotide sequence ID" value="NZ_AP022871.1"/>
</dbReference>
<dbReference type="Proteomes" id="UP000503011">
    <property type="component" value="Chromosome"/>
</dbReference>
<dbReference type="InterPro" id="IPR001647">
    <property type="entry name" value="HTH_TetR"/>
</dbReference>
<dbReference type="Pfam" id="PF00440">
    <property type="entry name" value="TetR_N"/>
    <property type="match status" value="1"/>
</dbReference>
<dbReference type="EMBL" id="AP022871">
    <property type="protein sequence ID" value="BCB86183.1"/>
    <property type="molecule type" value="Genomic_DNA"/>
</dbReference>
<evidence type="ECO:0000259" key="3">
    <source>
        <dbReference type="PROSITE" id="PS50977"/>
    </source>
</evidence>
<feature type="domain" description="HTH tetR-type" evidence="3">
    <location>
        <begin position="7"/>
        <end position="67"/>
    </location>
</feature>
<protein>
    <submittedName>
        <fullName evidence="4">DNA-binding transcriptional regulator</fullName>
    </submittedName>
</protein>
<proteinExistence type="predicted"/>
<dbReference type="InterPro" id="IPR050109">
    <property type="entry name" value="HTH-type_TetR-like_transc_reg"/>
</dbReference>
<dbReference type="SUPFAM" id="SSF46689">
    <property type="entry name" value="Homeodomain-like"/>
    <property type="match status" value="1"/>
</dbReference>
<dbReference type="PANTHER" id="PTHR30055:SF231">
    <property type="entry name" value="TRANSCRIPTIONAL REGULATORY PROTEIN (PROBABLY DEOR-FAMILY)-RELATED"/>
    <property type="match status" value="1"/>
</dbReference>
<gene>
    <name evidence="4" type="ORF">Psuf_034960</name>
</gene>
<dbReference type="GO" id="GO:0003700">
    <property type="term" value="F:DNA-binding transcription factor activity"/>
    <property type="evidence" value="ECO:0007669"/>
    <property type="project" value="TreeGrafter"/>
</dbReference>
<dbReference type="AlphaFoldDB" id="A0A6F8YJH6"/>
<evidence type="ECO:0000313" key="5">
    <source>
        <dbReference type="Proteomes" id="UP000503011"/>
    </source>
</evidence>
<keyword evidence="5" id="KW-1185">Reference proteome</keyword>
<dbReference type="KEGG" id="psuu:Psuf_034960"/>
<evidence type="ECO:0000256" key="2">
    <source>
        <dbReference type="PROSITE-ProRule" id="PRU00335"/>
    </source>
</evidence>
<feature type="DNA-binding region" description="H-T-H motif" evidence="2">
    <location>
        <begin position="30"/>
        <end position="49"/>
    </location>
</feature>
<accession>A0A6F8YJH6</accession>
<evidence type="ECO:0000313" key="4">
    <source>
        <dbReference type="EMBL" id="BCB86183.1"/>
    </source>
</evidence>
<sequence length="177" mass="18736">MTRRDPEGRRRRIVEAAGQLIGEVGMAGLTHRLVAARAGVPLGATTYYFTSLDDLSEAALRHLTEETAAELDAWAAALDSGADLPATLAGLMAGYLADRGRALPETELYVAAGRRPELRPLARAWGDGLVRVLGAHAEPAAARAVAVFLDGVLVHALVRDEPIDQPALRAALTKLLS</sequence>
<organism evidence="4 5">
    <name type="scientific">Phytohabitans suffuscus</name>
    <dbReference type="NCBI Taxonomy" id="624315"/>
    <lineage>
        <taxon>Bacteria</taxon>
        <taxon>Bacillati</taxon>
        <taxon>Actinomycetota</taxon>
        <taxon>Actinomycetes</taxon>
        <taxon>Micromonosporales</taxon>
        <taxon>Micromonosporaceae</taxon>
    </lineage>
</organism>
<dbReference type="InterPro" id="IPR041583">
    <property type="entry name" value="TetR_C_31"/>
</dbReference>
<dbReference type="InterPro" id="IPR009057">
    <property type="entry name" value="Homeodomain-like_sf"/>
</dbReference>
<name>A0A6F8YJH6_9ACTN</name>
<reference evidence="4 5" key="2">
    <citation type="submission" date="2020-03" db="EMBL/GenBank/DDBJ databases">
        <authorList>
            <person name="Ichikawa N."/>
            <person name="Kimura A."/>
            <person name="Kitahashi Y."/>
            <person name="Uohara A."/>
        </authorList>
    </citation>
    <scope>NUCLEOTIDE SEQUENCE [LARGE SCALE GENOMIC DNA]</scope>
    <source>
        <strain evidence="4 5">NBRC 105367</strain>
    </source>
</reference>
<dbReference type="PANTHER" id="PTHR30055">
    <property type="entry name" value="HTH-TYPE TRANSCRIPTIONAL REGULATOR RUTR"/>
    <property type="match status" value="1"/>
</dbReference>
<reference evidence="4 5" key="1">
    <citation type="submission" date="2020-03" db="EMBL/GenBank/DDBJ databases">
        <title>Whole genome shotgun sequence of Phytohabitans suffuscus NBRC 105367.</title>
        <authorList>
            <person name="Komaki H."/>
            <person name="Tamura T."/>
        </authorList>
    </citation>
    <scope>NUCLEOTIDE SEQUENCE [LARGE SCALE GENOMIC DNA]</scope>
    <source>
        <strain evidence="4 5">NBRC 105367</strain>
    </source>
</reference>
<dbReference type="Gene3D" id="1.10.357.10">
    <property type="entry name" value="Tetracycline Repressor, domain 2"/>
    <property type="match status" value="1"/>
</dbReference>
<keyword evidence="1 2" id="KW-0238">DNA-binding</keyword>
<dbReference type="Pfam" id="PF17940">
    <property type="entry name" value="TetR_C_31"/>
    <property type="match status" value="1"/>
</dbReference>